<dbReference type="GO" id="GO:0008972">
    <property type="term" value="F:phosphomethylpyrimidine kinase activity"/>
    <property type="evidence" value="ECO:0007669"/>
    <property type="project" value="UniProtKB-EC"/>
</dbReference>
<dbReference type="AlphaFoldDB" id="A0A0A1ZGC1"/>
<sequence>MYSKIALSIGGSDSGGGAGIQADLRTFMALKVHGCSVITCITAQNSIEVTCVQPVEKNTLLNQLDTLFADFVIDALKTGMLLNERIINDTASKLNTYKITKIIDPVMVTRTGSKLLEDSAINAYKKLLLPIADLVTPNIYEANLLSGLAIRSKEDIENSARKIIGLGAKAVLIKGGGLTDMKGKDFFLDLNGRKEWLFNNFINTKNTHGSGCTLSAAICGYKALGFDLFDSIQKAKLFVEKSLDNSYKIGSGPGPLGHH</sequence>
<dbReference type="Gene3D" id="3.40.1190.20">
    <property type="match status" value="1"/>
</dbReference>
<evidence type="ECO:0000256" key="2">
    <source>
        <dbReference type="ARBA" id="ARBA00000565"/>
    </source>
</evidence>
<dbReference type="PANTHER" id="PTHR20858:SF17">
    <property type="entry name" value="HYDROXYMETHYLPYRIMIDINE_PHOSPHOMETHYLPYRIMIDINE KINASE THI20-RELATED"/>
    <property type="match status" value="1"/>
</dbReference>
<dbReference type="EMBL" id="JNAH01000003">
    <property type="protein sequence ID" value="KGF88607.1"/>
    <property type="molecule type" value="Genomic_DNA"/>
</dbReference>
<dbReference type="Proteomes" id="UP000030598">
    <property type="component" value="Unassembled WGS sequence"/>
</dbReference>
<evidence type="ECO:0000256" key="3">
    <source>
        <dbReference type="ARBA" id="ARBA00004769"/>
    </source>
</evidence>
<evidence type="ECO:0000256" key="7">
    <source>
        <dbReference type="ARBA" id="ARBA00022840"/>
    </source>
</evidence>
<dbReference type="EC" id="2.7.4.7" evidence="10"/>
<dbReference type="OrthoDB" id="9810880at2"/>
<organism evidence="10 11">
    <name type="scientific">Prochlorococcus marinus str. GP2</name>
    <dbReference type="NCBI Taxonomy" id="59925"/>
    <lineage>
        <taxon>Bacteria</taxon>
        <taxon>Bacillati</taxon>
        <taxon>Cyanobacteriota</taxon>
        <taxon>Cyanophyceae</taxon>
        <taxon>Synechococcales</taxon>
        <taxon>Prochlorococcaceae</taxon>
        <taxon>Prochlorococcus</taxon>
    </lineage>
</organism>
<comment type="catalytic activity">
    <reaction evidence="2">
        <text>4-amino-2-methyl-5-(phosphooxymethyl)pyrimidine + ATP = 4-amino-2-methyl-5-(diphosphooxymethyl)pyrimidine + ADP</text>
        <dbReference type="Rhea" id="RHEA:19893"/>
        <dbReference type="ChEBI" id="CHEBI:30616"/>
        <dbReference type="ChEBI" id="CHEBI:57841"/>
        <dbReference type="ChEBI" id="CHEBI:58354"/>
        <dbReference type="ChEBI" id="CHEBI:456216"/>
        <dbReference type="EC" id="2.7.4.7"/>
    </reaction>
</comment>
<accession>A0A0A1ZGC1</accession>
<evidence type="ECO:0000313" key="11">
    <source>
        <dbReference type="Proteomes" id="UP000030598"/>
    </source>
</evidence>
<evidence type="ECO:0000256" key="5">
    <source>
        <dbReference type="ARBA" id="ARBA00022741"/>
    </source>
</evidence>
<keyword evidence="6 10" id="KW-0418">Kinase</keyword>
<dbReference type="GO" id="GO:0009228">
    <property type="term" value="P:thiamine biosynthetic process"/>
    <property type="evidence" value="ECO:0007669"/>
    <property type="project" value="UniProtKB-KW"/>
</dbReference>
<dbReference type="GO" id="GO:0005524">
    <property type="term" value="F:ATP binding"/>
    <property type="evidence" value="ECO:0007669"/>
    <property type="project" value="UniProtKB-KW"/>
</dbReference>
<dbReference type="InterPro" id="IPR013749">
    <property type="entry name" value="PM/HMP-P_kinase-1"/>
</dbReference>
<dbReference type="InterPro" id="IPR004399">
    <property type="entry name" value="HMP/HMP-P_kinase_dom"/>
</dbReference>
<name>A0A0A1ZGC1_PROMR</name>
<protein>
    <submittedName>
        <fullName evidence="10">Phosphomethylpyrimidine kinase</fullName>
        <ecNumber evidence="10">2.7.4.7</ecNumber>
    </submittedName>
</protein>
<keyword evidence="5" id="KW-0547">Nucleotide-binding</keyword>
<dbReference type="RefSeq" id="WP_032524099.1">
    <property type="nucleotide sequence ID" value="NZ_CP138934.1"/>
</dbReference>
<evidence type="ECO:0000259" key="9">
    <source>
        <dbReference type="Pfam" id="PF08543"/>
    </source>
</evidence>
<dbReference type="GO" id="GO:0005829">
    <property type="term" value="C:cytosol"/>
    <property type="evidence" value="ECO:0007669"/>
    <property type="project" value="TreeGrafter"/>
</dbReference>
<comment type="pathway">
    <text evidence="3">Cofactor biosynthesis; thiamine diphosphate biosynthesis; 4-amino-2-methyl-5-diphosphomethylpyrimidine from 5-amino-1-(5-phospho-D-ribosyl)imidazole: step 3/3.</text>
</comment>
<evidence type="ECO:0000256" key="1">
    <source>
        <dbReference type="ARBA" id="ARBA00000151"/>
    </source>
</evidence>
<dbReference type="PANTHER" id="PTHR20858">
    <property type="entry name" value="PHOSPHOMETHYLPYRIMIDINE KINASE"/>
    <property type="match status" value="1"/>
</dbReference>
<keyword evidence="7" id="KW-0067">ATP-binding</keyword>
<feature type="domain" description="Pyridoxamine kinase/Phosphomethylpyrimidine kinase" evidence="9">
    <location>
        <begin position="13"/>
        <end position="256"/>
    </location>
</feature>
<evidence type="ECO:0000256" key="4">
    <source>
        <dbReference type="ARBA" id="ARBA00022679"/>
    </source>
</evidence>
<reference evidence="11" key="1">
    <citation type="journal article" date="2014" name="Sci. Data">
        <title>Genomes of diverse isolates of the marine cyanobacterium Prochlorococcus.</title>
        <authorList>
            <person name="Biller S."/>
            <person name="Berube P."/>
            <person name="Thompson J."/>
            <person name="Kelly L."/>
            <person name="Roggensack S."/>
            <person name="Awad L."/>
            <person name="Roache-Johnson K."/>
            <person name="Ding H."/>
            <person name="Giovannoni S.J."/>
            <person name="Moore L.R."/>
            <person name="Chisholm S.W."/>
        </authorList>
    </citation>
    <scope>NUCLEOTIDE SEQUENCE [LARGE SCALE GENOMIC DNA]</scope>
    <source>
        <strain evidence="11">GP2</strain>
    </source>
</reference>
<dbReference type="eggNOG" id="COG0351">
    <property type="taxonomic scope" value="Bacteria"/>
</dbReference>
<proteinExistence type="predicted"/>
<dbReference type="STRING" id="59925.EU91_0541"/>
<dbReference type="NCBIfam" id="TIGR00097">
    <property type="entry name" value="HMP-P_kinase"/>
    <property type="match status" value="1"/>
</dbReference>
<evidence type="ECO:0000256" key="6">
    <source>
        <dbReference type="ARBA" id="ARBA00022777"/>
    </source>
</evidence>
<comment type="caution">
    <text evidence="10">The sequence shown here is derived from an EMBL/GenBank/DDBJ whole genome shotgun (WGS) entry which is preliminary data.</text>
</comment>
<evidence type="ECO:0000256" key="8">
    <source>
        <dbReference type="ARBA" id="ARBA00022977"/>
    </source>
</evidence>
<dbReference type="FunFam" id="3.40.1190.20:FF:000003">
    <property type="entry name" value="Phosphomethylpyrimidine kinase ThiD"/>
    <property type="match status" value="1"/>
</dbReference>
<keyword evidence="8" id="KW-0784">Thiamine biosynthesis</keyword>
<comment type="catalytic activity">
    <reaction evidence="1">
        <text>4-amino-5-hydroxymethyl-2-methylpyrimidine + ATP = 4-amino-2-methyl-5-(phosphooxymethyl)pyrimidine + ADP + H(+)</text>
        <dbReference type="Rhea" id="RHEA:23096"/>
        <dbReference type="ChEBI" id="CHEBI:15378"/>
        <dbReference type="ChEBI" id="CHEBI:16892"/>
        <dbReference type="ChEBI" id="CHEBI:30616"/>
        <dbReference type="ChEBI" id="CHEBI:58354"/>
        <dbReference type="ChEBI" id="CHEBI:456216"/>
        <dbReference type="EC" id="2.7.1.49"/>
    </reaction>
</comment>
<gene>
    <name evidence="10" type="ORF">EU91_0541</name>
</gene>
<dbReference type="Pfam" id="PF08543">
    <property type="entry name" value="Phos_pyr_kin"/>
    <property type="match status" value="1"/>
</dbReference>
<dbReference type="GO" id="GO:0008902">
    <property type="term" value="F:hydroxymethylpyrimidine kinase activity"/>
    <property type="evidence" value="ECO:0007669"/>
    <property type="project" value="UniProtKB-EC"/>
</dbReference>
<dbReference type="SUPFAM" id="SSF53613">
    <property type="entry name" value="Ribokinase-like"/>
    <property type="match status" value="1"/>
</dbReference>
<dbReference type="InterPro" id="IPR029056">
    <property type="entry name" value="Ribokinase-like"/>
</dbReference>
<dbReference type="CDD" id="cd01169">
    <property type="entry name" value="HMPP_kinase"/>
    <property type="match status" value="1"/>
</dbReference>
<keyword evidence="4 10" id="KW-0808">Transferase</keyword>
<evidence type="ECO:0000313" key="10">
    <source>
        <dbReference type="EMBL" id="KGF88607.1"/>
    </source>
</evidence>